<dbReference type="InterPro" id="IPR002355">
    <property type="entry name" value="Cu_oxidase_Cu_BS"/>
</dbReference>
<dbReference type="EnsemblProtists" id="HpaT807487">
    <property type="protein sequence ID" value="HpaP807487"/>
    <property type="gene ID" value="HpaG807487"/>
</dbReference>
<dbReference type="InParanoid" id="M4BM52"/>
<feature type="compositionally biased region" description="Gly residues" evidence="2">
    <location>
        <begin position="251"/>
        <end position="270"/>
    </location>
</feature>
<reference evidence="5" key="1">
    <citation type="journal article" date="2010" name="Science">
        <title>Signatures of adaptation to obligate biotrophy in the Hyaloperonospora arabidopsidis genome.</title>
        <authorList>
            <person name="Baxter L."/>
            <person name="Tripathy S."/>
            <person name="Ishaque N."/>
            <person name="Boot N."/>
            <person name="Cabral A."/>
            <person name="Kemen E."/>
            <person name="Thines M."/>
            <person name="Ah-Fong A."/>
            <person name="Anderson R."/>
            <person name="Badejoko W."/>
            <person name="Bittner-Eddy P."/>
            <person name="Boore J.L."/>
            <person name="Chibucos M.C."/>
            <person name="Coates M."/>
            <person name="Dehal P."/>
            <person name="Delehaunty K."/>
            <person name="Dong S."/>
            <person name="Downton P."/>
            <person name="Dumas B."/>
            <person name="Fabro G."/>
            <person name="Fronick C."/>
            <person name="Fuerstenberg S.I."/>
            <person name="Fulton L."/>
            <person name="Gaulin E."/>
            <person name="Govers F."/>
            <person name="Hughes L."/>
            <person name="Humphray S."/>
            <person name="Jiang R.H."/>
            <person name="Judelson H."/>
            <person name="Kamoun S."/>
            <person name="Kyung K."/>
            <person name="Meijer H."/>
            <person name="Minx P."/>
            <person name="Morris P."/>
            <person name="Nelson J."/>
            <person name="Phuntumart V."/>
            <person name="Qutob D."/>
            <person name="Rehmany A."/>
            <person name="Rougon-Cardoso A."/>
            <person name="Ryden P."/>
            <person name="Torto-Alalibo T."/>
            <person name="Studholme D."/>
            <person name="Wang Y."/>
            <person name="Win J."/>
            <person name="Wood J."/>
            <person name="Clifton S.W."/>
            <person name="Rogers J."/>
            <person name="Van den Ackerveken G."/>
            <person name="Jones J.D."/>
            <person name="McDowell J.M."/>
            <person name="Beynon J."/>
            <person name="Tyler B.M."/>
        </authorList>
    </citation>
    <scope>NUCLEOTIDE SEQUENCE [LARGE SCALE GENOMIC DNA]</scope>
    <source>
        <strain evidence="5">Emoy2</strain>
    </source>
</reference>
<feature type="compositionally biased region" description="Low complexity" evidence="2">
    <location>
        <begin position="124"/>
        <end position="134"/>
    </location>
</feature>
<dbReference type="InterPro" id="IPR011706">
    <property type="entry name" value="Cu-oxidase_C"/>
</dbReference>
<proteinExistence type="predicted"/>
<dbReference type="GO" id="GO:0016491">
    <property type="term" value="F:oxidoreductase activity"/>
    <property type="evidence" value="ECO:0007669"/>
    <property type="project" value="InterPro"/>
</dbReference>
<evidence type="ECO:0000313" key="5">
    <source>
        <dbReference type="Proteomes" id="UP000011713"/>
    </source>
</evidence>
<reference evidence="4" key="2">
    <citation type="submission" date="2015-06" db="UniProtKB">
        <authorList>
            <consortium name="EnsemblProtists"/>
        </authorList>
    </citation>
    <scope>IDENTIFICATION</scope>
    <source>
        <strain evidence="4">Emoy2</strain>
    </source>
</reference>
<dbReference type="Pfam" id="PF07731">
    <property type="entry name" value="Cu-oxidase_2"/>
    <property type="match status" value="1"/>
</dbReference>
<dbReference type="EMBL" id="JH598405">
    <property type="status" value="NOT_ANNOTATED_CDS"/>
    <property type="molecule type" value="Genomic_DNA"/>
</dbReference>
<keyword evidence="5" id="KW-1185">Reference proteome</keyword>
<dbReference type="VEuPathDB" id="FungiDB:HpaG807487"/>
<sequence length="312" mass="34566">METSLPQLVGRREVDRRHHGITELRERICELSWNTNRDSCFVHHREGCRRCKSNQVAEPDHTEWSDLLARYPLTDEERPWIGSYEPALSQMQAKLPSVRARLTTRDLGRSSHQTRPRSASPLASRTVQRPQSRSPRPHRPSLYLERLRVASCVAPTNHSQRGSLSSEGEWRDTLPLFRGKVWIRFTPRDYMLGNILAHCHMASHGDAGMSQLVNVHAGPDKDEEGDEEVTSSTSNSVMKEDDDEDEEVTEGGSGQGDGKAGAEVGSGAGESDGEGEADSESDAAADDGSEGEEESTSDAGDDRSKRESEEDE</sequence>
<accession>M4BM52</accession>
<feature type="compositionally biased region" description="Acidic residues" evidence="2">
    <location>
        <begin position="240"/>
        <end position="249"/>
    </location>
</feature>
<organism evidence="4 5">
    <name type="scientific">Hyaloperonospora arabidopsidis (strain Emoy2)</name>
    <name type="common">Downy mildew agent</name>
    <name type="synonym">Peronospora arabidopsidis</name>
    <dbReference type="NCBI Taxonomy" id="559515"/>
    <lineage>
        <taxon>Eukaryota</taxon>
        <taxon>Sar</taxon>
        <taxon>Stramenopiles</taxon>
        <taxon>Oomycota</taxon>
        <taxon>Peronosporomycetes</taxon>
        <taxon>Peronosporales</taxon>
        <taxon>Peronosporaceae</taxon>
        <taxon>Hyaloperonospora</taxon>
    </lineage>
</organism>
<dbReference type="Gene3D" id="2.60.40.420">
    <property type="entry name" value="Cupredoxins - blue copper proteins"/>
    <property type="match status" value="1"/>
</dbReference>
<evidence type="ECO:0000256" key="2">
    <source>
        <dbReference type="SAM" id="MobiDB-lite"/>
    </source>
</evidence>
<dbReference type="GO" id="GO:0005507">
    <property type="term" value="F:copper ion binding"/>
    <property type="evidence" value="ECO:0007669"/>
    <property type="project" value="InterPro"/>
</dbReference>
<evidence type="ECO:0000313" key="4">
    <source>
        <dbReference type="EnsemblProtists" id="HpaP807487"/>
    </source>
</evidence>
<feature type="region of interest" description="Disordered" evidence="2">
    <location>
        <begin position="216"/>
        <end position="312"/>
    </location>
</feature>
<dbReference type="SUPFAM" id="SSF49503">
    <property type="entry name" value="Cupredoxins"/>
    <property type="match status" value="1"/>
</dbReference>
<keyword evidence="1" id="KW-0479">Metal-binding</keyword>
<dbReference type="Proteomes" id="UP000011713">
    <property type="component" value="Unassembled WGS sequence"/>
</dbReference>
<feature type="compositionally biased region" description="Acidic residues" evidence="2">
    <location>
        <begin position="271"/>
        <end position="296"/>
    </location>
</feature>
<evidence type="ECO:0000259" key="3">
    <source>
        <dbReference type="Pfam" id="PF07731"/>
    </source>
</evidence>
<dbReference type="AlphaFoldDB" id="M4BM52"/>
<feature type="compositionally biased region" description="Basic and acidic residues" evidence="2">
    <location>
        <begin position="300"/>
        <end position="312"/>
    </location>
</feature>
<dbReference type="HOGENOM" id="CLU_892687_0_0_1"/>
<protein>
    <recommendedName>
        <fullName evidence="3">Plastocyanin-like domain-containing protein</fullName>
    </recommendedName>
</protein>
<dbReference type="PROSITE" id="PS00080">
    <property type="entry name" value="MULTICOPPER_OXIDASE2"/>
    <property type="match status" value="1"/>
</dbReference>
<name>M4BM52_HYAAE</name>
<feature type="compositionally biased region" description="Polar residues" evidence="2">
    <location>
        <begin position="110"/>
        <end position="123"/>
    </location>
</feature>
<feature type="domain" description="Plastocyanin-like" evidence="3">
    <location>
        <begin position="166"/>
        <end position="215"/>
    </location>
</feature>
<feature type="region of interest" description="Disordered" evidence="2">
    <location>
        <begin position="104"/>
        <end position="141"/>
    </location>
</feature>
<evidence type="ECO:0000256" key="1">
    <source>
        <dbReference type="ARBA" id="ARBA00022723"/>
    </source>
</evidence>
<dbReference type="InterPro" id="IPR008972">
    <property type="entry name" value="Cupredoxin"/>
</dbReference>